<dbReference type="Pfam" id="PF03184">
    <property type="entry name" value="DDE_1"/>
    <property type="match status" value="1"/>
</dbReference>
<gene>
    <name evidence="4" type="ORF">BFJ69_g16654</name>
</gene>
<dbReference type="GO" id="GO:0005634">
    <property type="term" value="C:nucleus"/>
    <property type="evidence" value="ECO:0007669"/>
    <property type="project" value="TreeGrafter"/>
</dbReference>
<dbReference type="PANTHER" id="PTHR19303">
    <property type="entry name" value="TRANSPOSON"/>
    <property type="match status" value="1"/>
</dbReference>
<reference evidence="4 5" key="1">
    <citation type="journal article" date="2018" name="Sci. Rep.">
        <title>Characterisation of pathogen-specific regions and novel effector candidates in Fusarium oxysporum f. sp. cepae.</title>
        <authorList>
            <person name="Armitage A.D."/>
            <person name="Taylor A."/>
            <person name="Sobczyk M.K."/>
            <person name="Baxter L."/>
            <person name="Greenfield B.P."/>
            <person name="Bates H.J."/>
            <person name="Wilson F."/>
            <person name="Jackson A.C."/>
            <person name="Ott S."/>
            <person name="Harrison R.J."/>
            <person name="Clarkson J.P."/>
        </authorList>
    </citation>
    <scope>NUCLEOTIDE SEQUENCE [LARGE SCALE GENOMIC DNA]</scope>
    <source>
        <strain evidence="4 5">Fo_A13</strain>
    </source>
</reference>
<dbReference type="VEuPathDB" id="FungiDB:HZS61_007528"/>
<comment type="caution">
    <text evidence="4">The sequence shown here is derived from an EMBL/GenBank/DDBJ whole genome shotgun (WGS) entry which is preliminary data.</text>
</comment>
<evidence type="ECO:0000256" key="2">
    <source>
        <dbReference type="SAM" id="MobiDB-lite"/>
    </source>
</evidence>
<dbReference type="AlphaFoldDB" id="A0A420MAJ9"/>
<dbReference type="InterPro" id="IPR050863">
    <property type="entry name" value="CenT-Element_Derived"/>
</dbReference>
<dbReference type="Proteomes" id="UP000285084">
    <property type="component" value="Unassembled WGS sequence"/>
</dbReference>
<evidence type="ECO:0000256" key="1">
    <source>
        <dbReference type="SAM" id="Coils"/>
    </source>
</evidence>
<dbReference type="InterPro" id="IPR004875">
    <property type="entry name" value="DDE_SF_endonuclease_dom"/>
</dbReference>
<feature type="region of interest" description="Disordered" evidence="2">
    <location>
        <begin position="237"/>
        <end position="259"/>
    </location>
</feature>
<dbReference type="GO" id="GO:0003677">
    <property type="term" value="F:DNA binding"/>
    <property type="evidence" value="ECO:0007669"/>
    <property type="project" value="TreeGrafter"/>
</dbReference>
<accession>A0A420MAJ9</accession>
<evidence type="ECO:0000313" key="5">
    <source>
        <dbReference type="Proteomes" id="UP000285084"/>
    </source>
</evidence>
<feature type="domain" description="DDE-1" evidence="3">
    <location>
        <begin position="2"/>
        <end position="172"/>
    </location>
</feature>
<proteinExistence type="predicted"/>
<dbReference type="PANTHER" id="PTHR19303:SF73">
    <property type="entry name" value="PROTEIN PDC2"/>
    <property type="match status" value="1"/>
</dbReference>
<evidence type="ECO:0000313" key="4">
    <source>
        <dbReference type="EMBL" id="RKK64642.1"/>
    </source>
</evidence>
<keyword evidence="1" id="KW-0175">Coiled coil</keyword>
<feature type="compositionally biased region" description="Acidic residues" evidence="2">
    <location>
        <begin position="250"/>
        <end position="259"/>
    </location>
</feature>
<evidence type="ECO:0000259" key="3">
    <source>
        <dbReference type="Pfam" id="PF03184"/>
    </source>
</evidence>
<organism evidence="4 5">
    <name type="scientific">Fusarium oxysporum</name>
    <name type="common">Fusarium vascular wilt</name>
    <dbReference type="NCBI Taxonomy" id="5507"/>
    <lineage>
        <taxon>Eukaryota</taxon>
        <taxon>Fungi</taxon>
        <taxon>Dikarya</taxon>
        <taxon>Ascomycota</taxon>
        <taxon>Pezizomycotina</taxon>
        <taxon>Sordariomycetes</taxon>
        <taxon>Hypocreomycetidae</taxon>
        <taxon>Hypocreales</taxon>
        <taxon>Nectriaceae</taxon>
        <taxon>Fusarium</taxon>
        <taxon>Fusarium oxysporum species complex</taxon>
    </lineage>
</organism>
<dbReference type="EMBL" id="MRCX01000505">
    <property type="protein sequence ID" value="RKK64642.1"/>
    <property type="molecule type" value="Genomic_DNA"/>
</dbReference>
<protein>
    <recommendedName>
        <fullName evidence="3">DDE-1 domain-containing protein</fullName>
    </recommendedName>
</protein>
<name>A0A420MAJ9_FUSOX</name>
<feature type="coiled-coil region" evidence="1">
    <location>
        <begin position="186"/>
        <end position="217"/>
    </location>
</feature>
<sequence>MDGSHRLPPWCIGRNPNPRAFHSAGGHIEALGMIWRHNSSTRMTRTAFREFLHWFDALLQGRKVVLVLDTLSAQRVLVSNSQSFSQDSRSLGLKNMIIIRLPTSCTDAYHRLKQEITGIWKTYYRRHWIQHVCNQLSAHKNPLTTMNVMKAVQWACCAWYLHVSPKNIRNCFGRSGCLGLATEDQADEGEAELREAKQQLQSAIEQLERMLFIHEAMEIDTFINPPFESSEKAWIEEEQISTIPSSVEVPEGDSDEEVE</sequence>